<dbReference type="PANTHER" id="PTHR43151:SF2">
    <property type="entry name" value="FE(2+) TRANSPORT PROTEIN A-RELATED"/>
    <property type="match status" value="1"/>
</dbReference>
<reference evidence="3 4" key="1">
    <citation type="journal article" date="2016" name="Genome Announc.">
        <title>Complete genome sequence of the hyperthermophilic and piezophilic archaeon Thermococcus barophilus Ch5, capable of growth at the expense of hydrogenogenesis from carbon monoxide and formate.</title>
        <authorList>
            <person name="Oger P."/>
            <person name="Sokolova T.G."/>
            <person name="Kozhevnikova D.A."/>
            <person name="Taranov E.A."/>
            <person name="Vannier P."/>
            <person name="Lee H.S."/>
            <person name="Kwon K.K."/>
            <person name="Kang S.G."/>
            <person name="Lee J.H."/>
            <person name="Bonch-Osmolovskaya E.A."/>
            <person name="Lebedinsky A.V."/>
        </authorList>
    </citation>
    <scope>NUCLEOTIDE SEQUENCE [LARGE SCALE GENOMIC DNA]</scope>
    <source>
        <strain evidence="4">Ch5</strain>
    </source>
</reference>
<dbReference type="PANTHER" id="PTHR43151">
    <property type="entry name" value="FEOA FAMILY PROTEIN"/>
    <property type="match status" value="1"/>
</dbReference>
<feature type="domain" description="Ferrous iron transporter FeoA-like" evidence="2">
    <location>
        <begin position="3"/>
        <end position="74"/>
    </location>
</feature>
<dbReference type="GeneID" id="10040633"/>
<dbReference type="Proteomes" id="UP000066042">
    <property type="component" value="Chromosome"/>
</dbReference>
<dbReference type="Gene3D" id="2.30.30.90">
    <property type="match status" value="1"/>
</dbReference>
<evidence type="ECO:0000313" key="3">
    <source>
        <dbReference type="EMBL" id="ALM74340.1"/>
    </source>
</evidence>
<dbReference type="AlphaFoldDB" id="A0A0S1X9D1"/>
<dbReference type="STRING" id="55802.TBCH5v1_0364"/>
<dbReference type="InterPro" id="IPR008988">
    <property type="entry name" value="Transcriptional_repressor_C"/>
</dbReference>
<dbReference type="SMART" id="SM00899">
    <property type="entry name" value="FeoA"/>
    <property type="match status" value="1"/>
</dbReference>
<name>A0A0S1X9D1_THEBA</name>
<dbReference type="EMBL" id="CP013050">
    <property type="protein sequence ID" value="ALM74340.1"/>
    <property type="molecule type" value="Genomic_DNA"/>
</dbReference>
<dbReference type="SUPFAM" id="SSF50037">
    <property type="entry name" value="C-terminal domain of transcriptional repressors"/>
    <property type="match status" value="1"/>
</dbReference>
<dbReference type="PATRIC" id="fig|55802.8.peg.358"/>
<keyword evidence="1" id="KW-0408">Iron</keyword>
<protein>
    <recommendedName>
        <fullName evidence="2">Ferrous iron transporter FeoA-like domain-containing protein</fullName>
    </recommendedName>
</protein>
<dbReference type="GO" id="GO:0046914">
    <property type="term" value="F:transition metal ion binding"/>
    <property type="evidence" value="ECO:0007669"/>
    <property type="project" value="InterPro"/>
</dbReference>
<evidence type="ECO:0000259" key="2">
    <source>
        <dbReference type="SMART" id="SM00899"/>
    </source>
</evidence>
<sequence>MYVHLTQMKEGEEGVVVDIHGGIGARQKLIGMGITPGTRIRVLKSSPPGPIIIAVGSSRIAIGRGIADKIIVRRELQ</sequence>
<evidence type="ECO:0000256" key="1">
    <source>
        <dbReference type="ARBA" id="ARBA00023004"/>
    </source>
</evidence>
<accession>A0A0S1X9D1</accession>
<organism evidence="3 4">
    <name type="scientific">Thermococcus barophilus</name>
    <dbReference type="NCBI Taxonomy" id="55802"/>
    <lineage>
        <taxon>Archaea</taxon>
        <taxon>Methanobacteriati</taxon>
        <taxon>Methanobacteriota</taxon>
        <taxon>Thermococci</taxon>
        <taxon>Thermococcales</taxon>
        <taxon>Thermococcaceae</taxon>
        <taxon>Thermococcus</taxon>
    </lineage>
</organism>
<dbReference type="RefSeq" id="WP_013466590.1">
    <property type="nucleotide sequence ID" value="NZ_CP013050.1"/>
</dbReference>
<dbReference type="OMA" id="GPGPMII"/>
<dbReference type="InterPro" id="IPR053184">
    <property type="entry name" value="FeoA-like"/>
</dbReference>
<dbReference type="InterPro" id="IPR038157">
    <property type="entry name" value="FeoA_core_dom"/>
</dbReference>
<dbReference type="InterPro" id="IPR007167">
    <property type="entry name" value="Fe-transptr_FeoA-like"/>
</dbReference>
<dbReference type="Pfam" id="PF04023">
    <property type="entry name" value="FeoA"/>
    <property type="match status" value="1"/>
</dbReference>
<dbReference type="GeneID" id="26135656"/>
<proteinExistence type="predicted"/>
<evidence type="ECO:0000313" key="4">
    <source>
        <dbReference type="Proteomes" id="UP000066042"/>
    </source>
</evidence>
<gene>
    <name evidence="3" type="ORF">TBCH5v1_0364</name>
</gene>